<dbReference type="PANTHER" id="PTHR33990:SF4">
    <property type="entry name" value="PHNB-LIKE DOMAIN-CONTAINING PROTEIN"/>
    <property type="match status" value="1"/>
</dbReference>
<evidence type="ECO:0000313" key="3">
    <source>
        <dbReference type="Proteomes" id="UP000175669"/>
    </source>
</evidence>
<reference evidence="3" key="1">
    <citation type="submission" date="2016-07" db="EMBL/GenBank/DDBJ databases">
        <authorList>
            <person name="Florea S."/>
            <person name="Webb J.S."/>
            <person name="Jaromczyk J."/>
            <person name="Schardl C.L."/>
        </authorList>
    </citation>
    <scope>NUCLEOTIDE SEQUENCE [LARGE SCALE GENOMIC DNA]</scope>
    <source>
        <strain evidence="3">KCTC 42131</strain>
    </source>
</reference>
<dbReference type="InterPro" id="IPR029068">
    <property type="entry name" value="Glyas_Bleomycin-R_OHBP_Dase"/>
</dbReference>
<dbReference type="Proteomes" id="UP000175669">
    <property type="component" value="Unassembled WGS sequence"/>
</dbReference>
<dbReference type="Gene3D" id="3.30.720.100">
    <property type="match status" value="1"/>
</dbReference>
<dbReference type="Gene3D" id="3.30.720.110">
    <property type="match status" value="1"/>
</dbReference>
<dbReference type="InterPro" id="IPR009725">
    <property type="entry name" value="3_dmu_93_MTrfase"/>
</dbReference>
<sequence length="130" mass="14551">MHDLSTCLMFEGNAEAAMTLYLSLFKDSEILNIQRAGAEGPGTEGSIVFADIRIGSHRLRCLDSPVTHKFSFTPSTSLLVDCLDEAEQQRLYDVLADGGELLMPLDNYGFSQRYAWLNDRYGVSWQLNLP</sequence>
<feature type="domain" description="PhnB-like" evidence="1">
    <location>
        <begin position="4"/>
        <end position="127"/>
    </location>
</feature>
<dbReference type="PANTHER" id="PTHR33990">
    <property type="entry name" value="PROTEIN YJDN-RELATED"/>
    <property type="match status" value="1"/>
</dbReference>
<dbReference type="STRING" id="1524254.PHACT_08510"/>
<dbReference type="SUPFAM" id="SSF54593">
    <property type="entry name" value="Glyoxalase/Bleomycin resistance protein/Dihydroxybiphenyl dioxygenase"/>
    <property type="match status" value="1"/>
</dbReference>
<dbReference type="InterPro" id="IPR028973">
    <property type="entry name" value="PhnB-like"/>
</dbReference>
<accession>A0A1E8CL69</accession>
<proteinExistence type="predicted"/>
<dbReference type="Pfam" id="PF06983">
    <property type="entry name" value="3-dmu-9_3-mt"/>
    <property type="match status" value="1"/>
</dbReference>
<comment type="caution">
    <text evidence="2">The sequence shown here is derived from an EMBL/GenBank/DDBJ whole genome shotgun (WGS) entry which is preliminary data.</text>
</comment>
<dbReference type="PIRSF" id="PIRSF021700">
    <property type="entry name" value="3_dmu_93_MTrfase"/>
    <property type="match status" value="1"/>
</dbReference>
<dbReference type="RefSeq" id="WP_070116850.1">
    <property type="nucleotide sequence ID" value="NZ_MASR01000001.1"/>
</dbReference>
<evidence type="ECO:0000259" key="1">
    <source>
        <dbReference type="Pfam" id="PF06983"/>
    </source>
</evidence>
<dbReference type="CDD" id="cd06588">
    <property type="entry name" value="PhnB_like"/>
    <property type="match status" value="1"/>
</dbReference>
<organism evidence="2 3">
    <name type="scientific">Pseudohongiella acticola</name>
    <dbReference type="NCBI Taxonomy" id="1524254"/>
    <lineage>
        <taxon>Bacteria</taxon>
        <taxon>Pseudomonadati</taxon>
        <taxon>Pseudomonadota</taxon>
        <taxon>Gammaproteobacteria</taxon>
        <taxon>Pseudomonadales</taxon>
        <taxon>Pseudohongiellaceae</taxon>
        <taxon>Pseudohongiella</taxon>
    </lineage>
</organism>
<gene>
    <name evidence="2" type="ORF">PHACT_08510</name>
</gene>
<evidence type="ECO:0000313" key="2">
    <source>
        <dbReference type="EMBL" id="OFE13179.1"/>
    </source>
</evidence>
<keyword evidence="3" id="KW-1185">Reference proteome</keyword>
<dbReference type="AlphaFoldDB" id="A0A1E8CL69"/>
<protein>
    <recommendedName>
        <fullName evidence="1">PhnB-like domain-containing protein</fullName>
    </recommendedName>
</protein>
<name>A0A1E8CL69_9GAMM</name>
<dbReference type="OrthoDB" id="5293819at2"/>
<dbReference type="EMBL" id="MASR01000001">
    <property type="protein sequence ID" value="OFE13179.1"/>
    <property type="molecule type" value="Genomic_DNA"/>
</dbReference>